<keyword evidence="1" id="KW-1185">Reference proteome</keyword>
<reference evidence="2" key="1">
    <citation type="submission" date="2022-11" db="UniProtKB">
        <authorList>
            <consortium name="WormBaseParasite"/>
        </authorList>
    </citation>
    <scope>IDENTIFICATION</scope>
</reference>
<dbReference type="Proteomes" id="UP000887562">
    <property type="component" value="Unplaced"/>
</dbReference>
<organism evidence="1 2">
    <name type="scientific">Echinococcus canadensis</name>
    <dbReference type="NCBI Taxonomy" id="519352"/>
    <lineage>
        <taxon>Eukaryota</taxon>
        <taxon>Metazoa</taxon>
        <taxon>Spiralia</taxon>
        <taxon>Lophotrochozoa</taxon>
        <taxon>Platyhelminthes</taxon>
        <taxon>Cestoda</taxon>
        <taxon>Eucestoda</taxon>
        <taxon>Cyclophyllidea</taxon>
        <taxon>Taeniidae</taxon>
        <taxon>Echinococcus</taxon>
        <taxon>Echinococcus canadensis group</taxon>
    </lineage>
</organism>
<protein>
    <submittedName>
        <fullName evidence="2">Uncharacterized protein</fullName>
    </submittedName>
</protein>
<name>A0A915EVI9_9CEST</name>
<accession>A0A915EVI9</accession>
<dbReference type="WBParaSite" id="maker-E.canG7_contigs_2408-snap-gene-3.60-mRNA-1">
    <property type="protein sequence ID" value="maker-E.canG7_contigs_2408-snap-gene-3.60-mRNA-1"/>
    <property type="gene ID" value="EcG7_00263"/>
</dbReference>
<proteinExistence type="predicted"/>
<evidence type="ECO:0000313" key="2">
    <source>
        <dbReference type="WBParaSite" id="maker-E.canG7_contigs_2408-snap-gene-3.60-mRNA-1"/>
    </source>
</evidence>
<dbReference type="AlphaFoldDB" id="A0A915EVI9"/>
<evidence type="ECO:0000313" key="1">
    <source>
        <dbReference type="Proteomes" id="UP000887562"/>
    </source>
</evidence>
<sequence length="81" mass="9534">MRRTEIPMHSKMRSINFNIATKIQVSGKKILHYEEIKEIKWDIVGFTTNLVNKIYHSKENHLIIEHEVTMKADNITNSVVQ</sequence>